<protein>
    <submittedName>
        <fullName evidence="2">Helix-turn-helix domain-containing protein</fullName>
    </submittedName>
</protein>
<keyword evidence="3" id="KW-1185">Reference proteome</keyword>
<dbReference type="InterPro" id="IPR001387">
    <property type="entry name" value="Cro/C1-type_HTH"/>
</dbReference>
<accession>A0ABT0XAG6</accession>
<dbReference type="PROSITE" id="PS50943">
    <property type="entry name" value="HTH_CROC1"/>
    <property type="match status" value="1"/>
</dbReference>
<feature type="domain" description="HTH cro/C1-type" evidence="1">
    <location>
        <begin position="39"/>
        <end position="81"/>
    </location>
</feature>
<dbReference type="CDD" id="cd00093">
    <property type="entry name" value="HTH_XRE"/>
    <property type="match status" value="1"/>
</dbReference>
<dbReference type="EMBL" id="JAMQGM010000042">
    <property type="protein sequence ID" value="MCM2579520.1"/>
    <property type="molecule type" value="Genomic_DNA"/>
</dbReference>
<evidence type="ECO:0000313" key="2">
    <source>
        <dbReference type="EMBL" id="MCM2579520.1"/>
    </source>
</evidence>
<evidence type="ECO:0000313" key="3">
    <source>
        <dbReference type="Proteomes" id="UP001167160"/>
    </source>
</evidence>
<evidence type="ECO:0000259" key="1">
    <source>
        <dbReference type="PROSITE" id="PS50943"/>
    </source>
</evidence>
<dbReference type="InterPro" id="IPR010982">
    <property type="entry name" value="Lambda_DNA-bd_dom_sf"/>
</dbReference>
<gene>
    <name evidence="2" type="ORF">M1E25_19575</name>
</gene>
<organism evidence="2 3">
    <name type="scientific">Streptomyces meridianus</name>
    <dbReference type="NCBI Taxonomy" id="2938945"/>
    <lineage>
        <taxon>Bacteria</taxon>
        <taxon>Bacillati</taxon>
        <taxon>Actinomycetota</taxon>
        <taxon>Actinomycetes</taxon>
        <taxon>Kitasatosporales</taxon>
        <taxon>Streptomycetaceae</taxon>
        <taxon>Streptomyces</taxon>
    </lineage>
</organism>
<dbReference type="Proteomes" id="UP001167160">
    <property type="component" value="Unassembled WGS sequence"/>
</dbReference>
<dbReference type="Pfam" id="PF13560">
    <property type="entry name" value="HTH_31"/>
    <property type="match status" value="1"/>
</dbReference>
<dbReference type="Gene3D" id="1.10.260.40">
    <property type="entry name" value="lambda repressor-like DNA-binding domains"/>
    <property type="match status" value="1"/>
</dbReference>
<reference evidence="2" key="1">
    <citation type="journal article" date="2023" name="Int. J. Syst. Evol. Microbiol.">
        <title>Streptomyces meridianus sp. nov. isolated from brackish water of the Tagus estuary in Alcochete, Portugal.</title>
        <authorList>
            <person name="Santos J.D.N."/>
            <person name="Klimek D."/>
            <person name="Calusinska M."/>
            <person name="Lobo Da Cunha A."/>
            <person name="Catita J."/>
            <person name="Goncalves H."/>
            <person name="Gonzalez I."/>
            <person name="Reyes F."/>
            <person name="Lage O.M."/>
        </authorList>
    </citation>
    <scope>NUCLEOTIDE SEQUENCE</scope>
    <source>
        <strain evidence="2">MTZ3.1</strain>
    </source>
</reference>
<comment type="caution">
    <text evidence="2">The sequence shown here is derived from an EMBL/GenBank/DDBJ whole genome shotgun (WGS) entry which is preliminary data.</text>
</comment>
<dbReference type="SUPFAM" id="SSF47413">
    <property type="entry name" value="lambda repressor-like DNA-binding domains"/>
    <property type="match status" value="1"/>
</dbReference>
<proteinExistence type="predicted"/>
<sequence>MTTDHSEPPTRAQRFGAYTARAARAAGYDIDSPRGGGKKALATRAGMSHASVSRMLAGLTIPDTSFFESLAKALRVPVSQMLIESGIVSEESLARPVVSEKPLNPRDVAEQLGIVSAEKIDAFEAMVRVLIEGDHGTSGFRRSA</sequence>
<name>A0ABT0XAG6_9ACTN</name>
<dbReference type="RefSeq" id="WP_251417434.1">
    <property type="nucleotide sequence ID" value="NZ_JAMQGM010000042.1"/>
</dbReference>